<feature type="domain" description="AB hydrolase-1" evidence="3">
    <location>
        <begin position="114"/>
        <end position="374"/>
    </location>
</feature>
<evidence type="ECO:0000313" key="5">
    <source>
        <dbReference type="Proteomes" id="UP000250140"/>
    </source>
</evidence>
<evidence type="ECO:0000313" key="4">
    <source>
        <dbReference type="EMBL" id="OCL09674.1"/>
    </source>
</evidence>
<dbReference type="InterPro" id="IPR000073">
    <property type="entry name" value="AB_hydrolase_1"/>
</dbReference>
<proteinExistence type="predicted"/>
<feature type="chain" id="PRO_5034207711" evidence="2">
    <location>
        <begin position="22"/>
        <end position="394"/>
    </location>
</feature>
<evidence type="ECO:0000256" key="2">
    <source>
        <dbReference type="SAM" id="SignalP"/>
    </source>
</evidence>
<dbReference type="AlphaFoldDB" id="A0A8E2JU42"/>
<dbReference type="EMBL" id="KV749382">
    <property type="protein sequence ID" value="OCL09674.1"/>
    <property type="molecule type" value="Genomic_DNA"/>
</dbReference>
<dbReference type="Proteomes" id="UP000250140">
    <property type="component" value="Unassembled WGS sequence"/>
</dbReference>
<dbReference type="SUPFAM" id="SSF53474">
    <property type="entry name" value="alpha/beta-Hydrolases"/>
    <property type="match status" value="1"/>
</dbReference>
<sequence>MAGLFAVAVLAAISLIKHAKASPTSNDDGYRHPPNGVCTDYCVEVSATSTGYVWGIPTFKDNYDVVEFLTEIARKDSAEVFHPLSGVKNVTDTYEVAATFCTPNKTKDGKEKVVLLATHGLGYDRRYWASSYKPEDYSFVDYALDKGYSVFFYDRVGTGKSEKLSGYVNQATNQIAIIGELAKSIRAGKYTGNLGKPNSIVLVGHSFGSYTSQALIASQPEIVEGVVLTGIAYPNATDLAPLSFKWILEAFASRIANQQSAQWHDRDTGYLNFGDIYAHVNTFFKQPNYEVPAAEYAQSIAQPFAAIEFLSLQALNLDSNSFKGAAMVTAGQYDLIVCGGECESTFSGGGAQAMFKGARTLDLYIHPGAGHGVNFGLNATGFYGQITKFLDANF</sequence>
<dbReference type="GO" id="GO:0016787">
    <property type="term" value="F:hydrolase activity"/>
    <property type="evidence" value="ECO:0007669"/>
    <property type="project" value="UniProtKB-KW"/>
</dbReference>
<dbReference type="InterPro" id="IPR029058">
    <property type="entry name" value="AB_hydrolase_fold"/>
</dbReference>
<dbReference type="Gene3D" id="3.40.50.1820">
    <property type="entry name" value="alpha/beta hydrolase"/>
    <property type="match status" value="1"/>
</dbReference>
<name>A0A8E2JU42_9PEZI</name>
<accession>A0A8E2JU42</accession>
<keyword evidence="2" id="KW-0732">Signal</keyword>
<dbReference type="Pfam" id="PF12697">
    <property type="entry name" value="Abhydrolase_6"/>
    <property type="match status" value="1"/>
</dbReference>
<gene>
    <name evidence="4" type="ORF">AOQ84DRAFT_431214</name>
</gene>
<feature type="signal peptide" evidence="2">
    <location>
        <begin position="1"/>
        <end position="21"/>
    </location>
</feature>
<dbReference type="PANTHER" id="PTHR43798">
    <property type="entry name" value="MONOACYLGLYCEROL LIPASE"/>
    <property type="match status" value="1"/>
</dbReference>
<protein>
    <submittedName>
        <fullName evidence="4">Alpha/beta-hydrolase</fullName>
    </submittedName>
</protein>
<evidence type="ECO:0000256" key="1">
    <source>
        <dbReference type="ARBA" id="ARBA00022801"/>
    </source>
</evidence>
<organism evidence="4 5">
    <name type="scientific">Glonium stellatum</name>
    <dbReference type="NCBI Taxonomy" id="574774"/>
    <lineage>
        <taxon>Eukaryota</taxon>
        <taxon>Fungi</taxon>
        <taxon>Dikarya</taxon>
        <taxon>Ascomycota</taxon>
        <taxon>Pezizomycotina</taxon>
        <taxon>Dothideomycetes</taxon>
        <taxon>Pleosporomycetidae</taxon>
        <taxon>Gloniales</taxon>
        <taxon>Gloniaceae</taxon>
        <taxon>Glonium</taxon>
    </lineage>
</organism>
<reference evidence="4 5" key="1">
    <citation type="journal article" date="2016" name="Nat. Commun.">
        <title>Ectomycorrhizal ecology is imprinted in the genome of the dominant symbiotic fungus Cenococcum geophilum.</title>
        <authorList>
            <consortium name="DOE Joint Genome Institute"/>
            <person name="Peter M."/>
            <person name="Kohler A."/>
            <person name="Ohm R.A."/>
            <person name="Kuo A."/>
            <person name="Krutzmann J."/>
            <person name="Morin E."/>
            <person name="Arend M."/>
            <person name="Barry K.W."/>
            <person name="Binder M."/>
            <person name="Choi C."/>
            <person name="Clum A."/>
            <person name="Copeland A."/>
            <person name="Grisel N."/>
            <person name="Haridas S."/>
            <person name="Kipfer T."/>
            <person name="LaButti K."/>
            <person name="Lindquist E."/>
            <person name="Lipzen A."/>
            <person name="Maire R."/>
            <person name="Meier B."/>
            <person name="Mihaltcheva S."/>
            <person name="Molinier V."/>
            <person name="Murat C."/>
            <person name="Poggeler S."/>
            <person name="Quandt C.A."/>
            <person name="Sperisen C."/>
            <person name="Tritt A."/>
            <person name="Tisserant E."/>
            <person name="Crous P.W."/>
            <person name="Henrissat B."/>
            <person name="Nehls U."/>
            <person name="Egli S."/>
            <person name="Spatafora J.W."/>
            <person name="Grigoriev I.V."/>
            <person name="Martin F.M."/>
        </authorList>
    </citation>
    <scope>NUCLEOTIDE SEQUENCE [LARGE SCALE GENOMIC DNA]</scope>
    <source>
        <strain evidence="4 5">CBS 207.34</strain>
    </source>
</reference>
<dbReference type="PANTHER" id="PTHR43798:SF31">
    <property type="entry name" value="AB HYDROLASE SUPERFAMILY PROTEIN YCLE"/>
    <property type="match status" value="1"/>
</dbReference>
<keyword evidence="5" id="KW-1185">Reference proteome</keyword>
<dbReference type="GO" id="GO:0016020">
    <property type="term" value="C:membrane"/>
    <property type="evidence" value="ECO:0007669"/>
    <property type="project" value="TreeGrafter"/>
</dbReference>
<evidence type="ECO:0000259" key="3">
    <source>
        <dbReference type="Pfam" id="PF12697"/>
    </source>
</evidence>
<dbReference type="InterPro" id="IPR050266">
    <property type="entry name" value="AB_hydrolase_sf"/>
</dbReference>
<keyword evidence="1 4" id="KW-0378">Hydrolase</keyword>
<dbReference type="OrthoDB" id="190201at2759"/>